<evidence type="ECO:0000256" key="3">
    <source>
        <dbReference type="ARBA" id="ARBA00022676"/>
    </source>
</evidence>
<evidence type="ECO:0000256" key="2">
    <source>
        <dbReference type="ARBA" id="ARBA00009995"/>
    </source>
</evidence>
<dbReference type="EC" id="3.1.3.16" evidence="12"/>
<evidence type="ECO:0000256" key="12">
    <source>
        <dbReference type="RuleBase" id="RU004273"/>
    </source>
</evidence>
<dbReference type="EMBL" id="JH712443">
    <property type="protein sequence ID" value="EJD74050.1"/>
    <property type="molecule type" value="Genomic_DNA"/>
</dbReference>
<dbReference type="InterPro" id="IPR002213">
    <property type="entry name" value="UDP_glucos_trans"/>
</dbReference>
<dbReference type="InterPro" id="IPR006186">
    <property type="entry name" value="Ser/Thr-sp_prot-phosphatase"/>
</dbReference>
<dbReference type="GO" id="GO:0004722">
    <property type="term" value="F:protein serine/threonine phosphatase activity"/>
    <property type="evidence" value="ECO:0007669"/>
    <property type="project" value="UniProtKB-EC"/>
</dbReference>
<comment type="similarity">
    <text evidence="2">Belongs to the UDP-glycosyltransferase family.</text>
</comment>
<evidence type="ECO:0000256" key="5">
    <source>
        <dbReference type="ARBA" id="ARBA00022723"/>
    </source>
</evidence>
<evidence type="ECO:0000256" key="8">
    <source>
        <dbReference type="ARBA" id="ARBA00023211"/>
    </source>
</evidence>
<keyword evidence="13" id="KW-0732">Signal</keyword>
<comment type="catalytic activity">
    <reaction evidence="10">
        <text>O-phospho-L-seryl-[protein] + H2O = L-seryl-[protein] + phosphate</text>
        <dbReference type="Rhea" id="RHEA:20629"/>
        <dbReference type="Rhea" id="RHEA-COMP:9863"/>
        <dbReference type="Rhea" id="RHEA-COMP:11604"/>
        <dbReference type="ChEBI" id="CHEBI:15377"/>
        <dbReference type="ChEBI" id="CHEBI:29999"/>
        <dbReference type="ChEBI" id="CHEBI:43474"/>
        <dbReference type="ChEBI" id="CHEBI:83421"/>
        <dbReference type="EC" id="3.1.3.16"/>
    </reaction>
</comment>
<dbReference type="GO" id="GO:0005737">
    <property type="term" value="C:cytoplasm"/>
    <property type="evidence" value="ECO:0007669"/>
    <property type="project" value="TreeGrafter"/>
</dbReference>
<dbReference type="RefSeq" id="XP_020304991.1">
    <property type="nucleotide sequence ID" value="XM_020451243.1"/>
</dbReference>
<dbReference type="Pfam" id="PF00201">
    <property type="entry name" value="UDPGT"/>
    <property type="match status" value="1"/>
</dbReference>
<keyword evidence="6 12" id="KW-0378">Hydrolase</keyword>
<evidence type="ECO:0000256" key="13">
    <source>
        <dbReference type="SAM" id="SignalP"/>
    </source>
</evidence>
<dbReference type="SUPFAM" id="SSF56300">
    <property type="entry name" value="Metallo-dependent phosphatases"/>
    <property type="match status" value="1"/>
</dbReference>
<keyword evidence="4" id="KW-0808">Transferase</keyword>
<dbReference type="OrthoDB" id="5784032at2759"/>
<dbReference type="GO" id="GO:0005634">
    <property type="term" value="C:nucleus"/>
    <property type="evidence" value="ECO:0007669"/>
    <property type="project" value="TreeGrafter"/>
</dbReference>
<dbReference type="PANTHER" id="PTHR11668:SF300">
    <property type="entry name" value="SERINE_THREONINE-PROTEIN PHOSPHATASE"/>
    <property type="match status" value="1"/>
</dbReference>
<accession>A0A1S0UEG2</accession>
<dbReference type="GO" id="GO:0015020">
    <property type="term" value="F:glucuronosyltransferase activity"/>
    <property type="evidence" value="ECO:0007669"/>
    <property type="project" value="UniProtKB-EC"/>
</dbReference>
<evidence type="ECO:0000256" key="1">
    <source>
        <dbReference type="ARBA" id="ARBA00001936"/>
    </source>
</evidence>
<evidence type="ECO:0000259" key="14">
    <source>
        <dbReference type="PROSITE" id="PS00125"/>
    </source>
</evidence>
<feature type="domain" description="Serine/threonine specific protein phosphatases" evidence="14">
    <location>
        <begin position="562"/>
        <end position="567"/>
    </location>
</feature>
<dbReference type="GO" id="GO:0046872">
    <property type="term" value="F:metal ion binding"/>
    <property type="evidence" value="ECO:0007669"/>
    <property type="project" value="UniProtKB-KW"/>
</dbReference>
<evidence type="ECO:0000256" key="7">
    <source>
        <dbReference type="ARBA" id="ARBA00022912"/>
    </source>
</evidence>
<dbReference type="InterPro" id="IPR035595">
    <property type="entry name" value="UDP_glycos_trans_CS"/>
</dbReference>
<keyword evidence="5" id="KW-0479">Metal-binding</keyword>
<dbReference type="PROSITE" id="PS00375">
    <property type="entry name" value="UDPGT"/>
    <property type="match status" value="1"/>
</dbReference>
<comment type="cofactor">
    <cofactor evidence="1">
        <name>Mn(2+)</name>
        <dbReference type="ChEBI" id="CHEBI:29035"/>
    </cofactor>
</comment>
<dbReference type="Gene3D" id="3.60.21.10">
    <property type="match status" value="1"/>
</dbReference>
<dbReference type="FunFam" id="3.40.50.2000:FF:000021">
    <property type="entry name" value="UDP-glucuronosyltransferase"/>
    <property type="match status" value="1"/>
</dbReference>
<keyword evidence="3" id="KW-0328">Glycosyltransferase</keyword>
<dbReference type="CDD" id="cd03784">
    <property type="entry name" value="GT1_Gtf-like"/>
    <property type="match status" value="1"/>
</dbReference>
<dbReference type="InParanoid" id="A0A1S0UEG2"/>
<dbReference type="InterPro" id="IPR050341">
    <property type="entry name" value="PP1_catalytic_subunit"/>
</dbReference>
<comment type="similarity">
    <text evidence="12">Belongs to the PPP phosphatase family.</text>
</comment>
<dbReference type="InterPro" id="IPR029052">
    <property type="entry name" value="Metallo-depent_PP-like"/>
</dbReference>
<evidence type="ECO:0000256" key="10">
    <source>
        <dbReference type="ARBA" id="ARBA00047761"/>
    </source>
</evidence>
<protein>
    <recommendedName>
        <fullName evidence="12">Serine/threonine-protein phosphatase</fullName>
        <ecNumber evidence="12">3.1.3.16</ecNumber>
    </recommendedName>
</protein>
<dbReference type="InterPro" id="IPR004843">
    <property type="entry name" value="Calcineurin-like_PHP"/>
</dbReference>
<dbReference type="SUPFAM" id="SSF53756">
    <property type="entry name" value="UDP-Glycosyltransferase/glycogen phosphorylase"/>
    <property type="match status" value="1"/>
</dbReference>
<dbReference type="KEGG" id="loa:LOAG_18581"/>
<reference evidence="15" key="1">
    <citation type="submission" date="2012-04" db="EMBL/GenBank/DDBJ databases">
        <title>The Genome Sequence of Loa loa.</title>
        <authorList>
            <consortium name="The Broad Institute Genome Sequencing Platform"/>
            <consortium name="Broad Institute Genome Sequencing Center for Infectious Disease"/>
            <person name="Nutman T.B."/>
            <person name="Fink D.L."/>
            <person name="Russ C."/>
            <person name="Young S."/>
            <person name="Zeng Q."/>
            <person name="Gargeya S."/>
            <person name="Alvarado L."/>
            <person name="Berlin A."/>
            <person name="Chapman S.B."/>
            <person name="Chen Z."/>
            <person name="Freedman E."/>
            <person name="Gellesch M."/>
            <person name="Goldberg J."/>
            <person name="Griggs A."/>
            <person name="Gujja S."/>
            <person name="Heilman E.R."/>
            <person name="Heiman D."/>
            <person name="Howarth C."/>
            <person name="Mehta T."/>
            <person name="Neiman D."/>
            <person name="Pearson M."/>
            <person name="Roberts A."/>
            <person name="Saif S."/>
            <person name="Shea T."/>
            <person name="Shenoy N."/>
            <person name="Sisk P."/>
            <person name="Stolte C."/>
            <person name="Sykes S."/>
            <person name="White J."/>
            <person name="Yandava C."/>
            <person name="Haas B."/>
            <person name="Henn M.R."/>
            <person name="Nusbaum C."/>
            <person name="Birren B."/>
        </authorList>
    </citation>
    <scope>NUCLEOTIDE SEQUENCE [LARGE SCALE GENOMIC DNA]</scope>
</reference>
<keyword evidence="7" id="KW-0904">Protein phosphatase</keyword>
<gene>
    <name evidence="15" type="ORF">LOAG_18581</name>
</gene>
<dbReference type="AlphaFoldDB" id="A0A1S0UEG2"/>
<evidence type="ECO:0000256" key="11">
    <source>
        <dbReference type="ARBA" id="ARBA00048336"/>
    </source>
</evidence>
<proteinExistence type="inferred from homology"/>
<dbReference type="CTD" id="9946278"/>
<sequence length="944" mass="109030">MLFLFLLTMVRIIEISIGADILVATMLQGKSHIGSMVPLLKELVRQGHNVTIYMEQYGESLDFSVGLNKWYINLTDHPFPLAITQEYGQIWHKDYNSFDAAEIFYYASVSCGYVLAEHKAEFERIASYPWDLLLTDSLFSTCGYGLSLLSKANHIIMHTSSVEDFYAMAKGFGRQYTIAPPYFMNSWHANYDVRNFFHRLTVAYELFSMWLSFGTISNYFMRKTLAPLVPNFDFTTHCRTASMSFTDMPLHLYVPEPLNNELFSYGAYCMPYDKLNDAKLVNFLDDPKSNGTIILAFGTILRLKYAPRKFHDILAETLNQLTSYRIIWACTDCPSMKLNKHIRVLSWIPQTDLLHHSKSKLFITHGGLKSLKEALCAKIPTLFLPVFGEQVRNSWLAQYHGFGRVINRFNITTDHFLNLIHEMLHNPTYKQRAEKLRRYYDDAPISPIKEAAFRINRLLKYGGRNNNNNNSSSYNIIHGCLTVFADEPTLLQFPLPENGLAIIGDLHGDAFCLLKAFEFYGFPPNITYLFLGDFLDRGPMQNEVLLFVFLMKLRWPEYVYLLRGNHELYDLTKHYFKNQCLMDYKNPSIFIYINQLFDYLPLAAIVSDYFFFCHAGVSQWMTCRANIANIPRPTDLNNMKILEGCIVTDILWSDPKPNQKLPFNLSERGCCYSFNREALHAVLRALNVHTLIRGHQIIPEGILDNFDDGSCITVHTATRESIGCNASGTIKIARKDDGKFVMEKRIAKIKSKKALVNLRDTVYALLCESLQHNKLNRVIRKCHWCRKAYPRNITCRIRNSGIAEITLWISRYAFRYALCDKIFQEAWKNRDDRAMSQRAYQLFPVLYDAIAFEGGTSTTPTTYRVILAEWEKELLFKLFATVSDFKMTETLANDIDPGLLEIQQHRSKPNLLKRTSRRIRNILRHAIGLRDLSSFNDRDVSGIS</sequence>
<evidence type="ECO:0000256" key="9">
    <source>
        <dbReference type="ARBA" id="ARBA00047475"/>
    </source>
</evidence>
<dbReference type="PRINTS" id="PR00114">
    <property type="entry name" value="STPHPHTASE"/>
</dbReference>
<evidence type="ECO:0000256" key="6">
    <source>
        <dbReference type="ARBA" id="ARBA00022801"/>
    </source>
</evidence>
<dbReference type="PROSITE" id="PS00125">
    <property type="entry name" value="SER_THR_PHOSPHATASE"/>
    <property type="match status" value="1"/>
</dbReference>
<dbReference type="Gene3D" id="3.40.50.2000">
    <property type="entry name" value="Glycogen Phosphorylase B"/>
    <property type="match status" value="1"/>
</dbReference>
<organism evidence="15">
    <name type="scientific">Loa loa</name>
    <name type="common">Eye worm</name>
    <name type="synonym">Filaria loa</name>
    <dbReference type="NCBI Taxonomy" id="7209"/>
    <lineage>
        <taxon>Eukaryota</taxon>
        <taxon>Metazoa</taxon>
        <taxon>Ecdysozoa</taxon>
        <taxon>Nematoda</taxon>
        <taxon>Chromadorea</taxon>
        <taxon>Rhabditida</taxon>
        <taxon>Spirurina</taxon>
        <taxon>Spiruromorpha</taxon>
        <taxon>Filarioidea</taxon>
        <taxon>Onchocercidae</taxon>
        <taxon>Loa</taxon>
    </lineage>
</organism>
<comment type="catalytic activity">
    <reaction evidence="9">
        <text>glucuronate acceptor + UDP-alpha-D-glucuronate = acceptor beta-D-glucuronoside + UDP + H(+)</text>
        <dbReference type="Rhea" id="RHEA:21032"/>
        <dbReference type="ChEBI" id="CHEBI:15378"/>
        <dbReference type="ChEBI" id="CHEBI:58052"/>
        <dbReference type="ChEBI" id="CHEBI:58223"/>
        <dbReference type="ChEBI" id="CHEBI:132367"/>
        <dbReference type="ChEBI" id="CHEBI:132368"/>
        <dbReference type="EC" id="2.4.1.17"/>
    </reaction>
</comment>
<feature type="signal peptide" evidence="13">
    <location>
        <begin position="1"/>
        <end position="18"/>
    </location>
</feature>
<evidence type="ECO:0000313" key="15">
    <source>
        <dbReference type="EMBL" id="EJD74050.1"/>
    </source>
</evidence>
<dbReference type="Pfam" id="PF00149">
    <property type="entry name" value="Metallophos"/>
    <property type="match status" value="1"/>
</dbReference>
<feature type="chain" id="PRO_5010265534" description="Serine/threonine-protein phosphatase" evidence="13">
    <location>
        <begin position="19"/>
        <end position="944"/>
    </location>
</feature>
<name>A0A1S0UEG2_LOALO</name>
<dbReference type="GeneID" id="9946278"/>
<comment type="catalytic activity">
    <reaction evidence="11 12">
        <text>O-phospho-L-threonyl-[protein] + H2O = L-threonyl-[protein] + phosphate</text>
        <dbReference type="Rhea" id="RHEA:47004"/>
        <dbReference type="Rhea" id="RHEA-COMP:11060"/>
        <dbReference type="Rhea" id="RHEA-COMP:11605"/>
        <dbReference type="ChEBI" id="CHEBI:15377"/>
        <dbReference type="ChEBI" id="CHEBI:30013"/>
        <dbReference type="ChEBI" id="CHEBI:43474"/>
        <dbReference type="ChEBI" id="CHEBI:61977"/>
        <dbReference type="EC" id="3.1.3.16"/>
    </reaction>
</comment>
<dbReference type="CDD" id="cd00144">
    <property type="entry name" value="MPP_PPP_family"/>
    <property type="match status" value="1"/>
</dbReference>
<dbReference type="SMART" id="SM00156">
    <property type="entry name" value="PP2Ac"/>
    <property type="match status" value="1"/>
</dbReference>
<dbReference type="PANTHER" id="PTHR11668">
    <property type="entry name" value="SERINE/THREONINE PROTEIN PHOSPHATASE"/>
    <property type="match status" value="1"/>
</dbReference>
<evidence type="ECO:0000256" key="4">
    <source>
        <dbReference type="ARBA" id="ARBA00022679"/>
    </source>
</evidence>
<keyword evidence="8" id="KW-0464">Manganese</keyword>